<accession>A0A8S5TPB3</accession>
<dbReference type="EMBL" id="BK032870">
    <property type="protein sequence ID" value="DAF64986.1"/>
    <property type="molecule type" value="Genomic_DNA"/>
</dbReference>
<sequence>MPGRRRPARCTPTPRHPSRRPRPAAPGSFATSPERPLARRGVDLHDVVGHRVERLSAVERDQARKVGGVAVLDVFAERVASVREELENLRVPLAGLVDPRHYAAQARDVVRQLVALAFHLFLHPA</sequence>
<evidence type="ECO:0000256" key="1">
    <source>
        <dbReference type="SAM" id="MobiDB-lite"/>
    </source>
</evidence>
<name>A0A8S5TPB3_9CAUD</name>
<reference evidence="2" key="1">
    <citation type="journal article" date="2021" name="Proc. Natl. Acad. Sci. U.S.A.">
        <title>A Catalog of Tens of Thousands of Viruses from Human Metagenomes Reveals Hidden Associations with Chronic Diseases.</title>
        <authorList>
            <person name="Tisza M.J."/>
            <person name="Buck C.B."/>
        </authorList>
    </citation>
    <scope>NUCLEOTIDE SEQUENCE</scope>
    <source>
        <strain evidence="2">CtPrm3</strain>
    </source>
</reference>
<protein>
    <submittedName>
        <fullName evidence="2">Uncharacterized protein</fullName>
    </submittedName>
</protein>
<feature type="region of interest" description="Disordered" evidence="1">
    <location>
        <begin position="1"/>
        <end position="35"/>
    </location>
</feature>
<proteinExistence type="predicted"/>
<evidence type="ECO:0000313" key="2">
    <source>
        <dbReference type="EMBL" id="DAF64986.1"/>
    </source>
</evidence>
<organism evidence="2">
    <name type="scientific">Siphoviridae sp. ctPrm3</name>
    <dbReference type="NCBI Taxonomy" id="2827864"/>
    <lineage>
        <taxon>Viruses</taxon>
        <taxon>Duplodnaviria</taxon>
        <taxon>Heunggongvirae</taxon>
        <taxon>Uroviricota</taxon>
        <taxon>Caudoviricetes</taxon>
    </lineage>
</organism>